<sequence length="47" mass="5811">MNTIYFAAFHIICFSRRQKRLIKDILKKYYFKEMCINFIYPELSLSL</sequence>
<comment type="caution">
    <text evidence="1">The sequence shown here is derived from an EMBL/GenBank/DDBJ whole genome shotgun (WGS) entry which is preliminary data.</text>
</comment>
<proteinExistence type="predicted"/>
<evidence type="ECO:0000313" key="1">
    <source>
        <dbReference type="EMBL" id="EEC97279.1"/>
    </source>
</evidence>
<dbReference type="Proteomes" id="UP000005510">
    <property type="component" value="Unassembled WGS sequence"/>
</dbReference>
<dbReference type="EMBL" id="ABYH01000114">
    <property type="protein sequence ID" value="EEC97279.1"/>
    <property type="molecule type" value="Genomic_DNA"/>
</dbReference>
<evidence type="ECO:0008006" key="3">
    <source>
        <dbReference type="Google" id="ProtNLM"/>
    </source>
</evidence>
<evidence type="ECO:0000313" key="2">
    <source>
        <dbReference type="Proteomes" id="UP000005510"/>
    </source>
</evidence>
<dbReference type="HOGENOM" id="CLU_3171219_0_0_10"/>
<protein>
    <recommendedName>
        <fullName evidence="3">Transposase IS200-like domain-containing protein</fullName>
    </recommendedName>
</protein>
<organism evidence="1 2">
    <name type="scientific">Parabacteroides johnsonii DSM 18315</name>
    <dbReference type="NCBI Taxonomy" id="537006"/>
    <lineage>
        <taxon>Bacteria</taxon>
        <taxon>Pseudomonadati</taxon>
        <taxon>Bacteroidota</taxon>
        <taxon>Bacteroidia</taxon>
        <taxon>Bacteroidales</taxon>
        <taxon>Tannerellaceae</taxon>
        <taxon>Parabacteroides</taxon>
    </lineage>
</organism>
<name>B7B8G4_9BACT</name>
<dbReference type="STRING" id="537006.PRABACTJOHN_01315"/>
<dbReference type="AlphaFoldDB" id="B7B8G4"/>
<gene>
    <name evidence="1" type="ORF">PRABACTJOHN_01315</name>
</gene>
<reference evidence="1 2" key="1">
    <citation type="submission" date="2008-10" db="EMBL/GenBank/DDBJ databases">
        <title>Draft genome sequence of Parabacteroides johnsonii (DSM 18315).</title>
        <authorList>
            <person name="Sudarsanam P."/>
            <person name="Ley R."/>
            <person name="Guruge J."/>
            <person name="Turnbaugh P.J."/>
            <person name="Mahowald M."/>
            <person name="Liep D."/>
            <person name="Gordon J."/>
        </authorList>
    </citation>
    <scope>NUCLEOTIDE SEQUENCE [LARGE SCALE GENOMIC DNA]</scope>
    <source>
        <strain evidence="1 2">DSM 18315</strain>
    </source>
</reference>
<reference evidence="1 2" key="2">
    <citation type="submission" date="2008-10" db="EMBL/GenBank/DDBJ databases">
        <authorList>
            <person name="Fulton L."/>
            <person name="Clifton S."/>
            <person name="Fulton B."/>
            <person name="Xu J."/>
            <person name="Minx P."/>
            <person name="Pepin K.H."/>
            <person name="Johnson M."/>
            <person name="Bhonagiri V."/>
            <person name="Nash W.E."/>
            <person name="Mardis E.R."/>
            <person name="Wilson R.K."/>
        </authorList>
    </citation>
    <scope>NUCLEOTIDE SEQUENCE [LARGE SCALE GENOMIC DNA]</scope>
    <source>
        <strain evidence="1 2">DSM 18315</strain>
    </source>
</reference>
<accession>B7B8G4</accession>